<sequence>MSVSLKKILPLLTAGAFILTTSHAAIPTAPDAAIEAIAKELNDGNGGILWDAMPASYQVDVNAIAQLAGSKIDAEIYDKGFGLVNRLADVASKQKDFILNTQLGGGQSADQIAKLEAAWPAIIGFVKTLTGSSIGTAAGLQSFDGQAFCEQTVSALVDYSKQLAVLTDEPIPLDFGTVKLLESTDTTAVLEMTSPDGSVEIAEVTLVESRWVPSEMASTWTRDLAAAKAQLEAISPSEMAQMKPQIMGAITMFEGVLTQLDAAKTQEQFDQALQGAMMPIMGLMMMQGGMGGGAPMAPTAPVQ</sequence>
<accession>A0ABU1AGM4</accession>
<evidence type="ECO:0000256" key="1">
    <source>
        <dbReference type="SAM" id="SignalP"/>
    </source>
</evidence>
<keyword evidence="3" id="KW-1185">Reference proteome</keyword>
<dbReference type="Proteomes" id="UP001243717">
    <property type="component" value="Unassembled WGS sequence"/>
</dbReference>
<dbReference type="RefSeq" id="WP_308983827.1">
    <property type="nucleotide sequence ID" value="NZ_JARXIC010000003.1"/>
</dbReference>
<protein>
    <submittedName>
        <fullName evidence="2">Uncharacterized protein</fullName>
    </submittedName>
</protein>
<evidence type="ECO:0000313" key="3">
    <source>
        <dbReference type="Proteomes" id="UP001243717"/>
    </source>
</evidence>
<comment type="caution">
    <text evidence="2">The sequence shown here is derived from an EMBL/GenBank/DDBJ whole genome shotgun (WGS) entry which is preliminary data.</text>
</comment>
<dbReference type="EMBL" id="JARXIC010000003">
    <property type="protein sequence ID" value="MDQ8193323.1"/>
    <property type="molecule type" value="Genomic_DNA"/>
</dbReference>
<evidence type="ECO:0000313" key="2">
    <source>
        <dbReference type="EMBL" id="MDQ8193323.1"/>
    </source>
</evidence>
<reference evidence="2 3" key="1">
    <citation type="submission" date="2023-04" db="EMBL/GenBank/DDBJ databases">
        <title>A novel bacteria isolated from coastal sediment.</title>
        <authorList>
            <person name="Liu X.-J."/>
            <person name="Du Z.-J."/>
        </authorList>
    </citation>
    <scope>NUCLEOTIDE SEQUENCE [LARGE SCALE GENOMIC DNA]</scope>
    <source>
        <strain evidence="2 3">SDUM461004</strain>
    </source>
</reference>
<organism evidence="2 3">
    <name type="scientific">Thalassobacterium sedimentorum</name>
    <dbReference type="NCBI Taxonomy" id="3041258"/>
    <lineage>
        <taxon>Bacteria</taxon>
        <taxon>Pseudomonadati</taxon>
        <taxon>Verrucomicrobiota</taxon>
        <taxon>Opitutia</taxon>
        <taxon>Puniceicoccales</taxon>
        <taxon>Coraliomargaritaceae</taxon>
        <taxon>Thalassobacterium</taxon>
    </lineage>
</organism>
<proteinExistence type="predicted"/>
<gene>
    <name evidence="2" type="ORF">QEH59_02725</name>
</gene>
<feature type="signal peptide" evidence="1">
    <location>
        <begin position="1"/>
        <end position="24"/>
    </location>
</feature>
<feature type="chain" id="PRO_5047178885" evidence="1">
    <location>
        <begin position="25"/>
        <end position="303"/>
    </location>
</feature>
<keyword evidence="1" id="KW-0732">Signal</keyword>
<name>A0ABU1AGM4_9BACT</name>